<name>A0AAU9G2D2_DROMD</name>
<dbReference type="EMBL" id="AP029266">
    <property type="protein sequence ID" value="BFG02294.1"/>
    <property type="molecule type" value="Genomic_DNA"/>
</dbReference>
<gene>
    <name evidence="2" type="ORF">DMAD_01844</name>
</gene>
<feature type="region of interest" description="Disordered" evidence="1">
    <location>
        <begin position="66"/>
        <end position="97"/>
    </location>
</feature>
<sequence length="97" mass="10636">MKKGTYKRQASSTSSESPSPSPSQSRSGYQSTTYTFQTSNLEFMLNDFGYSKVLKPSRHLPFMTGNRYATDTTDHSESALSTEVSLRGGSSSPVTLH</sequence>
<feature type="region of interest" description="Disordered" evidence="1">
    <location>
        <begin position="1"/>
        <end position="32"/>
    </location>
</feature>
<feature type="compositionally biased region" description="Polar residues" evidence="1">
    <location>
        <begin position="78"/>
        <end position="97"/>
    </location>
</feature>
<reference evidence="2 3" key="1">
    <citation type="submission" date="2024-02" db="EMBL/GenBank/DDBJ databases">
        <title>A chromosome-level genome assembly of Drosophila madeirensis, a fruit fly species endemic to Madeira island.</title>
        <authorList>
            <person name="Tomihara K."/>
            <person name="Llopart A."/>
            <person name="Yamamoto D."/>
        </authorList>
    </citation>
    <scope>NUCLEOTIDE SEQUENCE [LARGE SCALE GENOMIC DNA]</scope>
    <source>
        <strain evidence="2 3">RF1</strain>
    </source>
</reference>
<proteinExistence type="predicted"/>
<protein>
    <submittedName>
        <fullName evidence="2">Uncharacterized protein</fullName>
    </submittedName>
</protein>
<dbReference type="AlphaFoldDB" id="A0AAU9G2D2"/>
<evidence type="ECO:0000313" key="2">
    <source>
        <dbReference type="EMBL" id="BFG02294.1"/>
    </source>
</evidence>
<feature type="compositionally biased region" description="Low complexity" evidence="1">
    <location>
        <begin position="9"/>
        <end position="31"/>
    </location>
</feature>
<evidence type="ECO:0000256" key="1">
    <source>
        <dbReference type="SAM" id="MobiDB-lite"/>
    </source>
</evidence>
<organism evidence="2 3">
    <name type="scientific">Drosophila madeirensis</name>
    <name type="common">Fruit fly</name>
    <dbReference type="NCBI Taxonomy" id="30013"/>
    <lineage>
        <taxon>Eukaryota</taxon>
        <taxon>Metazoa</taxon>
        <taxon>Ecdysozoa</taxon>
        <taxon>Arthropoda</taxon>
        <taxon>Hexapoda</taxon>
        <taxon>Insecta</taxon>
        <taxon>Pterygota</taxon>
        <taxon>Neoptera</taxon>
        <taxon>Endopterygota</taxon>
        <taxon>Diptera</taxon>
        <taxon>Brachycera</taxon>
        <taxon>Muscomorpha</taxon>
        <taxon>Ephydroidea</taxon>
        <taxon>Drosophilidae</taxon>
        <taxon>Drosophila</taxon>
        <taxon>Sophophora</taxon>
    </lineage>
</organism>
<dbReference type="Proteomes" id="UP001500889">
    <property type="component" value="Chromosome A"/>
</dbReference>
<keyword evidence="3" id="KW-1185">Reference proteome</keyword>
<accession>A0AAU9G2D2</accession>
<evidence type="ECO:0000313" key="3">
    <source>
        <dbReference type="Proteomes" id="UP001500889"/>
    </source>
</evidence>